<dbReference type="OrthoDB" id="9771229at2"/>
<organism evidence="8 9">
    <name type="scientific">Hazenella coriacea</name>
    <dbReference type="NCBI Taxonomy" id="1179467"/>
    <lineage>
        <taxon>Bacteria</taxon>
        <taxon>Bacillati</taxon>
        <taxon>Bacillota</taxon>
        <taxon>Bacilli</taxon>
        <taxon>Bacillales</taxon>
        <taxon>Thermoactinomycetaceae</taxon>
        <taxon>Hazenella</taxon>
    </lineage>
</organism>
<evidence type="ECO:0000256" key="5">
    <source>
        <dbReference type="ARBA" id="ARBA00035648"/>
    </source>
</evidence>
<proteinExistence type="inferred from homology"/>
<evidence type="ECO:0000256" key="3">
    <source>
        <dbReference type="ARBA" id="ARBA00022759"/>
    </source>
</evidence>
<keyword evidence="9" id="KW-1185">Reference proteome</keyword>
<evidence type="ECO:0000259" key="7">
    <source>
        <dbReference type="Pfam" id="PF08340"/>
    </source>
</evidence>
<dbReference type="EMBL" id="SMAG01000009">
    <property type="protein sequence ID" value="TCS93067.1"/>
    <property type="molecule type" value="Genomic_DNA"/>
</dbReference>
<dbReference type="InterPro" id="IPR013551">
    <property type="entry name" value="YicC-like_C"/>
</dbReference>
<evidence type="ECO:0000313" key="9">
    <source>
        <dbReference type="Proteomes" id="UP000294937"/>
    </source>
</evidence>
<keyword evidence="2" id="KW-0540">Nuclease</keyword>
<dbReference type="InterPro" id="IPR013527">
    <property type="entry name" value="YicC-like_N"/>
</dbReference>
<accession>A0A4V2UUT4</accession>
<protein>
    <submittedName>
        <fullName evidence="8">Uncharacterized protein (TIGR00255 family)</fullName>
    </submittedName>
</protein>
<dbReference type="RefSeq" id="WP_131926141.1">
    <property type="nucleotide sequence ID" value="NZ_SMAG01000009.1"/>
</dbReference>
<feature type="domain" description="Endoribonuclease YicC-like C-terminal" evidence="7">
    <location>
        <begin position="179"/>
        <end position="298"/>
    </location>
</feature>
<feature type="domain" description="Endoribonuclease YicC-like N-terminal" evidence="6">
    <location>
        <begin position="8"/>
        <end position="162"/>
    </location>
</feature>
<evidence type="ECO:0000259" key="6">
    <source>
        <dbReference type="Pfam" id="PF03755"/>
    </source>
</evidence>
<dbReference type="Pfam" id="PF03755">
    <property type="entry name" value="YicC-like_N"/>
    <property type="match status" value="1"/>
</dbReference>
<comment type="similarity">
    <text evidence="5">Belongs to the YicC/YloC family.</text>
</comment>
<comment type="caution">
    <text evidence="8">The sequence shown here is derived from an EMBL/GenBank/DDBJ whole genome shotgun (WGS) entry which is preliminary data.</text>
</comment>
<evidence type="ECO:0000256" key="4">
    <source>
        <dbReference type="ARBA" id="ARBA00022801"/>
    </source>
</evidence>
<reference evidence="8 9" key="1">
    <citation type="submission" date="2019-03" db="EMBL/GenBank/DDBJ databases">
        <title>Genomic Encyclopedia of Type Strains, Phase IV (KMG-IV): sequencing the most valuable type-strain genomes for metagenomic binning, comparative biology and taxonomic classification.</title>
        <authorList>
            <person name="Goeker M."/>
        </authorList>
    </citation>
    <scope>NUCLEOTIDE SEQUENCE [LARGE SCALE GENOMIC DNA]</scope>
    <source>
        <strain evidence="8 9">DSM 45707</strain>
    </source>
</reference>
<dbReference type="AlphaFoldDB" id="A0A4V2UUT4"/>
<keyword evidence="4" id="KW-0378">Hydrolase</keyword>
<keyword evidence="3" id="KW-0255">Endonuclease</keyword>
<name>A0A4V2UUT4_9BACL</name>
<sequence length="298" mass="34095">MIEKKSSIISMTGYGRGEIEIEGIRIVTEVRSVNHRFLEVVVRLPQGWILLEEQIRKLVQQVVRRGRVDVFVSVEGNQSSNKRIDVDWEVVNSFLQASQQIEDRLGISANLTVADLIHKPECWIVEETKEEGEHVKQAITDAVEQACHNLKEMRVQEGIHLATDLYKRVDYLLEIVAEIKELAPLVEQQIRQRISSKLDDMLGGREVDQDRLLTEVAIYADKADITEECTRLESHVQQFTLALQANEPVGRRLEFLIQEMNREINTIGSKANQQTISSLVVSAKSELEKMKEQVQNIE</sequence>
<evidence type="ECO:0000256" key="1">
    <source>
        <dbReference type="ARBA" id="ARBA00001968"/>
    </source>
</evidence>
<dbReference type="GO" id="GO:0016787">
    <property type="term" value="F:hydrolase activity"/>
    <property type="evidence" value="ECO:0007669"/>
    <property type="project" value="UniProtKB-KW"/>
</dbReference>
<gene>
    <name evidence="8" type="ORF">EDD58_1098</name>
</gene>
<evidence type="ECO:0000313" key="8">
    <source>
        <dbReference type="EMBL" id="TCS93067.1"/>
    </source>
</evidence>
<dbReference type="PANTHER" id="PTHR30636">
    <property type="entry name" value="UPF0701 PROTEIN YICC"/>
    <property type="match status" value="1"/>
</dbReference>
<comment type="cofactor">
    <cofactor evidence="1">
        <name>a divalent metal cation</name>
        <dbReference type="ChEBI" id="CHEBI:60240"/>
    </cofactor>
</comment>
<dbReference type="Pfam" id="PF08340">
    <property type="entry name" value="YicC-like_C"/>
    <property type="match status" value="1"/>
</dbReference>
<dbReference type="Proteomes" id="UP000294937">
    <property type="component" value="Unassembled WGS sequence"/>
</dbReference>
<dbReference type="InterPro" id="IPR005229">
    <property type="entry name" value="YicC/YloC-like"/>
</dbReference>
<evidence type="ECO:0000256" key="2">
    <source>
        <dbReference type="ARBA" id="ARBA00022722"/>
    </source>
</evidence>
<dbReference type="GO" id="GO:0004521">
    <property type="term" value="F:RNA endonuclease activity"/>
    <property type="evidence" value="ECO:0007669"/>
    <property type="project" value="InterPro"/>
</dbReference>
<dbReference type="NCBIfam" id="TIGR00255">
    <property type="entry name" value="YicC/YloC family endoribonuclease"/>
    <property type="match status" value="1"/>
</dbReference>
<dbReference type="PANTHER" id="PTHR30636:SF3">
    <property type="entry name" value="UPF0701 PROTEIN YICC"/>
    <property type="match status" value="1"/>
</dbReference>